<dbReference type="EMBL" id="JACONZ010000003">
    <property type="protein sequence ID" value="MBC5581711.1"/>
    <property type="molecule type" value="Genomic_DNA"/>
</dbReference>
<reference evidence="2" key="1">
    <citation type="submission" date="2020-08" db="EMBL/GenBank/DDBJ databases">
        <title>Genome public.</title>
        <authorList>
            <person name="Liu C."/>
            <person name="Sun Q."/>
        </authorList>
    </citation>
    <scope>NUCLEOTIDE SEQUENCE</scope>
    <source>
        <strain evidence="2">BX8</strain>
    </source>
</reference>
<feature type="transmembrane region" description="Helical" evidence="1">
    <location>
        <begin position="159"/>
        <end position="178"/>
    </location>
</feature>
<keyword evidence="1" id="KW-1133">Transmembrane helix</keyword>
<keyword evidence="3" id="KW-1185">Reference proteome</keyword>
<organism evidence="2 3">
    <name type="scientific">Anaerofilum hominis</name>
    <dbReference type="NCBI Taxonomy" id="2763016"/>
    <lineage>
        <taxon>Bacteria</taxon>
        <taxon>Bacillati</taxon>
        <taxon>Bacillota</taxon>
        <taxon>Clostridia</taxon>
        <taxon>Eubacteriales</taxon>
        <taxon>Oscillospiraceae</taxon>
        <taxon>Anaerofilum</taxon>
    </lineage>
</organism>
<comment type="caution">
    <text evidence="2">The sequence shown here is derived from an EMBL/GenBank/DDBJ whole genome shotgun (WGS) entry which is preliminary data.</text>
</comment>
<sequence>MIKNLKWTRYLWLSLLCFSFFLLELAAIFGIEKLFLGVDVWAYTPAQRAQHSLITAALWAAAIAVLLLVSCRRYGLPAEREAGRKSSARDWAAALLCLAGCKVMTWIDWHTLKVIGEARGKTAYEFCAQYLYYLLEVALVCLILFYGQKAFEVKLGRESGFPFGGLVLAASWGAFHFISRGVGLEIWNGVSCMIFSLLAGVIYLKMGKRFFPAYLLIAVGYLL</sequence>
<name>A0A923IA93_9FIRM</name>
<dbReference type="RefSeq" id="WP_186888076.1">
    <property type="nucleotide sequence ID" value="NZ_JACONZ010000003.1"/>
</dbReference>
<protein>
    <submittedName>
        <fullName evidence="2">Uncharacterized protein</fullName>
    </submittedName>
</protein>
<dbReference type="AlphaFoldDB" id="A0A923IA93"/>
<dbReference type="Proteomes" id="UP000659630">
    <property type="component" value="Unassembled WGS sequence"/>
</dbReference>
<accession>A0A923IA93</accession>
<feature type="transmembrane region" description="Helical" evidence="1">
    <location>
        <begin position="184"/>
        <end position="204"/>
    </location>
</feature>
<gene>
    <name evidence="2" type="ORF">H8S23_09345</name>
</gene>
<feature type="transmembrane region" description="Helical" evidence="1">
    <location>
        <begin position="130"/>
        <end position="147"/>
    </location>
</feature>
<evidence type="ECO:0000313" key="3">
    <source>
        <dbReference type="Proteomes" id="UP000659630"/>
    </source>
</evidence>
<evidence type="ECO:0000256" key="1">
    <source>
        <dbReference type="SAM" id="Phobius"/>
    </source>
</evidence>
<feature type="transmembrane region" description="Helical" evidence="1">
    <location>
        <begin position="50"/>
        <end position="70"/>
    </location>
</feature>
<evidence type="ECO:0000313" key="2">
    <source>
        <dbReference type="EMBL" id="MBC5581711.1"/>
    </source>
</evidence>
<keyword evidence="1" id="KW-0812">Transmembrane</keyword>
<keyword evidence="1" id="KW-0472">Membrane</keyword>
<proteinExistence type="predicted"/>
<feature type="transmembrane region" description="Helical" evidence="1">
    <location>
        <begin position="91"/>
        <end position="110"/>
    </location>
</feature>